<feature type="region of interest" description="Disordered" evidence="2">
    <location>
        <begin position="158"/>
        <end position="205"/>
    </location>
</feature>
<evidence type="ECO:0000313" key="4">
    <source>
        <dbReference type="EMBL" id="KAG5651784.1"/>
    </source>
</evidence>
<dbReference type="AlphaFoldDB" id="A0A9P7GL39"/>
<keyword evidence="1" id="KW-0238">DNA-binding</keyword>
<organism evidence="4 5">
    <name type="scientific">Sphagnurus paluster</name>
    <dbReference type="NCBI Taxonomy" id="117069"/>
    <lineage>
        <taxon>Eukaryota</taxon>
        <taxon>Fungi</taxon>
        <taxon>Dikarya</taxon>
        <taxon>Basidiomycota</taxon>
        <taxon>Agaricomycotina</taxon>
        <taxon>Agaricomycetes</taxon>
        <taxon>Agaricomycetidae</taxon>
        <taxon>Agaricales</taxon>
        <taxon>Tricholomatineae</taxon>
        <taxon>Lyophyllaceae</taxon>
        <taxon>Sphagnurus</taxon>
    </lineage>
</organism>
<feature type="domain" description="HTH CENPB-type" evidence="3">
    <location>
        <begin position="59"/>
        <end position="124"/>
    </location>
</feature>
<dbReference type="InterPro" id="IPR006600">
    <property type="entry name" value="HTH_CenpB_DNA-bd_dom"/>
</dbReference>
<dbReference type="EMBL" id="JABCKI010000199">
    <property type="protein sequence ID" value="KAG5651784.1"/>
    <property type="molecule type" value="Genomic_DNA"/>
</dbReference>
<keyword evidence="5" id="KW-1185">Reference proteome</keyword>
<evidence type="ECO:0000256" key="1">
    <source>
        <dbReference type="ARBA" id="ARBA00023125"/>
    </source>
</evidence>
<protein>
    <recommendedName>
        <fullName evidence="3">HTH CENPB-type domain-containing protein</fullName>
    </recommendedName>
</protein>
<sequence>MPPTSPVRKNRRKLASTTDADYERRIQEALEGLHSGRFAGVVQASRVMRLRIGKGSRAIAASKQQLLTPEQEQVLVDWCNLRSSAATPNHPRDIAAQAFQISGKMPGIHWAERFLTRHSDKLVLAKSHHVDPKRAENFNEDTITHYFNLREETETKFGPFPPEHNWNLDEKGSQNGGGRKGDGQKFIFSVEDKDRYRQHSDSYNN</sequence>
<evidence type="ECO:0000313" key="5">
    <source>
        <dbReference type="Proteomes" id="UP000717328"/>
    </source>
</evidence>
<proteinExistence type="predicted"/>
<reference evidence="4" key="2">
    <citation type="submission" date="2021-10" db="EMBL/GenBank/DDBJ databases">
        <title>Phylogenomics reveals ancestral predisposition of the termite-cultivated fungus Termitomyces towards a domesticated lifestyle.</title>
        <authorList>
            <person name="Auxier B."/>
            <person name="Grum-Grzhimaylo A."/>
            <person name="Cardenas M.E."/>
            <person name="Lodge J.D."/>
            <person name="Laessoe T."/>
            <person name="Pedersen O."/>
            <person name="Smith M.E."/>
            <person name="Kuyper T.W."/>
            <person name="Franco-Molano E.A."/>
            <person name="Baroni T.J."/>
            <person name="Aanen D.K."/>
        </authorList>
    </citation>
    <scope>NUCLEOTIDE SEQUENCE</scope>
    <source>
        <strain evidence="4">D49</strain>
    </source>
</reference>
<accession>A0A9P7GL39</accession>
<name>A0A9P7GL39_9AGAR</name>
<evidence type="ECO:0000259" key="3">
    <source>
        <dbReference type="PROSITE" id="PS51253"/>
    </source>
</evidence>
<dbReference type="GO" id="GO:0003677">
    <property type="term" value="F:DNA binding"/>
    <property type="evidence" value="ECO:0007669"/>
    <property type="project" value="UniProtKB-KW"/>
</dbReference>
<dbReference type="OrthoDB" id="3265672at2759"/>
<reference evidence="4" key="1">
    <citation type="submission" date="2021-02" db="EMBL/GenBank/DDBJ databases">
        <authorList>
            <person name="Nieuwenhuis M."/>
            <person name="Van De Peppel L.J.J."/>
        </authorList>
    </citation>
    <scope>NUCLEOTIDE SEQUENCE</scope>
    <source>
        <strain evidence="4">D49</strain>
    </source>
</reference>
<evidence type="ECO:0000256" key="2">
    <source>
        <dbReference type="SAM" id="MobiDB-lite"/>
    </source>
</evidence>
<gene>
    <name evidence="4" type="ORF">H0H81_007423</name>
</gene>
<dbReference type="Proteomes" id="UP000717328">
    <property type="component" value="Unassembled WGS sequence"/>
</dbReference>
<comment type="caution">
    <text evidence="4">The sequence shown here is derived from an EMBL/GenBank/DDBJ whole genome shotgun (WGS) entry which is preliminary data.</text>
</comment>
<feature type="compositionally biased region" description="Basic and acidic residues" evidence="2">
    <location>
        <begin position="190"/>
        <end position="205"/>
    </location>
</feature>
<dbReference type="PROSITE" id="PS51253">
    <property type="entry name" value="HTH_CENPB"/>
    <property type="match status" value="1"/>
</dbReference>